<reference evidence="4 5" key="1">
    <citation type="submission" date="2019-07" db="EMBL/GenBank/DDBJ databases">
        <title>De Novo Assembly of kiwifruit Actinidia rufa.</title>
        <authorList>
            <person name="Sugita-Konishi S."/>
            <person name="Sato K."/>
            <person name="Mori E."/>
            <person name="Abe Y."/>
            <person name="Kisaki G."/>
            <person name="Hamano K."/>
            <person name="Suezawa K."/>
            <person name="Otani M."/>
            <person name="Fukuda T."/>
            <person name="Manabe T."/>
            <person name="Gomi K."/>
            <person name="Tabuchi M."/>
            <person name="Akimitsu K."/>
            <person name="Kataoka I."/>
        </authorList>
    </citation>
    <scope>NUCLEOTIDE SEQUENCE [LARGE SCALE GENOMIC DNA]</scope>
    <source>
        <strain evidence="5">cv. Fuchu</strain>
    </source>
</reference>
<feature type="compositionally biased region" description="Acidic residues" evidence="2">
    <location>
        <begin position="201"/>
        <end position="220"/>
    </location>
</feature>
<dbReference type="EMBL" id="BJWL01000003">
    <property type="protein sequence ID" value="GFY84382.1"/>
    <property type="molecule type" value="Genomic_DNA"/>
</dbReference>
<name>A0A7J0EDF6_9ERIC</name>
<evidence type="ECO:0000256" key="2">
    <source>
        <dbReference type="SAM" id="MobiDB-lite"/>
    </source>
</evidence>
<comment type="caution">
    <text evidence="4">The sequence shown here is derived from an EMBL/GenBank/DDBJ whole genome shotgun (WGS) entry which is preliminary data.</text>
</comment>
<keyword evidence="1" id="KW-0175">Coiled coil</keyword>
<dbReference type="Proteomes" id="UP000585474">
    <property type="component" value="Unassembled WGS sequence"/>
</dbReference>
<evidence type="ECO:0000313" key="5">
    <source>
        <dbReference type="Proteomes" id="UP000585474"/>
    </source>
</evidence>
<dbReference type="PANTHER" id="PTHR46740:SF2">
    <property type="entry name" value="PROTEIN DYAD"/>
    <property type="match status" value="1"/>
</dbReference>
<evidence type="ECO:0000259" key="3">
    <source>
        <dbReference type="Pfam" id="PF25874"/>
    </source>
</evidence>
<feature type="region of interest" description="Disordered" evidence="2">
    <location>
        <begin position="1"/>
        <end position="25"/>
    </location>
</feature>
<feature type="coiled-coil region" evidence="1">
    <location>
        <begin position="391"/>
        <end position="496"/>
    </location>
</feature>
<dbReference type="PANTHER" id="PTHR46740">
    <property type="entry name" value="PROTEIN DYAD"/>
    <property type="match status" value="1"/>
</dbReference>
<dbReference type="OrthoDB" id="515863at2759"/>
<dbReference type="InterPro" id="IPR044221">
    <property type="entry name" value="DYAD/AMEIOTIC1"/>
</dbReference>
<feature type="compositionally biased region" description="Basic and acidic residues" evidence="2">
    <location>
        <begin position="510"/>
        <end position="530"/>
    </location>
</feature>
<feature type="compositionally biased region" description="Basic and acidic residues" evidence="2">
    <location>
        <begin position="191"/>
        <end position="200"/>
    </location>
</feature>
<feature type="compositionally biased region" description="Low complexity" evidence="2">
    <location>
        <begin position="597"/>
        <end position="609"/>
    </location>
</feature>
<evidence type="ECO:0000256" key="1">
    <source>
        <dbReference type="SAM" id="Coils"/>
    </source>
</evidence>
<feature type="domain" description="PTC1-like winged helix-turn-helix" evidence="3">
    <location>
        <begin position="273"/>
        <end position="355"/>
    </location>
</feature>
<feature type="region of interest" description="Disordered" evidence="2">
    <location>
        <begin position="510"/>
        <end position="550"/>
    </location>
</feature>
<proteinExistence type="predicted"/>
<feature type="compositionally biased region" description="Basic residues" evidence="2">
    <location>
        <begin position="226"/>
        <end position="235"/>
    </location>
</feature>
<feature type="region of interest" description="Disordered" evidence="2">
    <location>
        <begin position="597"/>
        <end position="621"/>
    </location>
</feature>
<feature type="compositionally biased region" description="Basic and acidic residues" evidence="2">
    <location>
        <begin position="537"/>
        <end position="550"/>
    </location>
</feature>
<dbReference type="GO" id="GO:0007131">
    <property type="term" value="P:reciprocal meiotic recombination"/>
    <property type="evidence" value="ECO:0007669"/>
    <property type="project" value="InterPro"/>
</dbReference>
<accession>A0A7J0EDF6</accession>
<dbReference type="AlphaFoldDB" id="A0A7J0EDF6"/>
<keyword evidence="5" id="KW-1185">Reference proteome</keyword>
<dbReference type="Pfam" id="PF25874">
    <property type="entry name" value="WHD_plant_repro"/>
    <property type="match status" value="1"/>
</dbReference>
<evidence type="ECO:0000313" key="4">
    <source>
        <dbReference type="EMBL" id="GFY84382.1"/>
    </source>
</evidence>
<feature type="region of interest" description="Disordered" evidence="2">
    <location>
        <begin position="179"/>
        <end position="235"/>
    </location>
</feature>
<protein>
    <submittedName>
        <fullName evidence="4">Similar to SWITCH1</fullName>
    </submittedName>
</protein>
<dbReference type="InterPro" id="IPR059080">
    <property type="entry name" value="WHD_PTC1"/>
</dbReference>
<sequence>MQEQGNVDDGAQTPPLARQALPTSDCTLQSDETQEDIELGSVYEIDHTKLPLRTPVQLRSTRVVIVSEKTEVNVSVRFPSIQSLQSYFSDTIREMYPELDERFVMGTKLAEKVLYRKVPSQEFVEKKHSDEFWLVISNSNRGFGDVISNKAGTCLLEIKCDGMVRWGVRRQVKFIGKHVDNNPQPSSSFVRAEEKAKCEEHEEDGQEEEDDNEEAVTEETNETKQTGKRKRYSPRLVPKAKKAKLEIEKRRQINKNKTKNNCKQIVLKNPQIRWSAERYKLAEKNLLEVMKAKGAVHGNPILRPELRSEARKLIGDTGLLDHLLKHMAGKAAPGGTERFRRRHNAEGAMEYWLESADLVNIRSEAGVQDPYWTPPPGWELGDCLTQDPICAKELRQLKEKTKKLERDVEEMVSKKQMEEEIAKLRREMEEVFSRNQQKESQAIVDLDMVPLESDLDSSLVKLEKYEEQLMAITKYVNRIEEEIGKLKSKVEQETRSGSALMESTGWCAEKEKKEVEEKDGGLAVQKKEGGTEGDGGGDQRKTNTTEKAAEEKAAKIQRLKSGFRICKPQGTFLWPNRNTLSSQVVVQVEDLLVVPTPPSVSSSTASAPSQLPYHHHPASPVKPLAERRAVKVTVSTVGNTNFSTTTTTTTTTTDESTTTLINLNDFPTTDPTDGFCRTPSSQQIVTTTTVMPPLLPSTAKMCYNQQQKGGGSSSKRVGTWLALATPTPAPDHDSTRG</sequence>
<organism evidence="4 5">
    <name type="scientific">Actinidia rufa</name>
    <dbReference type="NCBI Taxonomy" id="165716"/>
    <lineage>
        <taxon>Eukaryota</taxon>
        <taxon>Viridiplantae</taxon>
        <taxon>Streptophyta</taxon>
        <taxon>Embryophyta</taxon>
        <taxon>Tracheophyta</taxon>
        <taxon>Spermatophyta</taxon>
        <taxon>Magnoliopsida</taxon>
        <taxon>eudicotyledons</taxon>
        <taxon>Gunneridae</taxon>
        <taxon>Pentapetalae</taxon>
        <taxon>asterids</taxon>
        <taxon>Ericales</taxon>
        <taxon>Actinidiaceae</taxon>
        <taxon>Actinidia</taxon>
    </lineage>
</organism>
<gene>
    <name evidence="4" type="ORF">Acr_03g0011560</name>
</gene>
<dbReference type="GO" id="GO:0051177">
    <property type="term" value="P:meiotic sister chromatid cohesion"/>
    <property type="evidence" value="ECO:0007669"/>
    <property type="project" value="InterPro"/>
</dbReference>